<name>A0A117MLF2_9ACTN</name>
<dbReference type="Pfam" id="PF07971">
    <property type="entry name" value="Glyco_hydro_92"/>
    <property type="match status" value="1"/>
</dbReference>
<feature type="domain" description="Glycosyl hydrolase family 92" evidence="1">
    <location>
        <begin position="4"/>
        <end position="111"/>
    </location>
</feature>
<dbReference type="PANTHER" id="PTHR12143">
    <property type="entry name" value="PEPTIDE N-GLYCANASE PNGASE -RELATED"/>
    <property type="match status" value="1"/>
</dbReference>
<protein>
    <recommendedName>
        <fullName evidence="1">Glycosyl hydrolase family 92 domain-containing protein</fullName>
    </recommendedName>
</protein>
<dbReference type="Proteomes" id="UP000053923">
    <property type="component" value="Unassembled WGS sequence"/>
</dbReference>
<evidence type="ECO:0000313" key="3">
    <source>
        <dbReference type="Proteomes" id="UP000053923"/>
    </source>
</evidence>
<sequence>MLSRLYVGSEIGQGYHGDEDNGEQSAWFLFSALGFYPLVMGSGEYAIGSPLFTKATVHLENGRELVVKAPKNSARHVYVQGLRVNGVPWKSTSLPHSLIAKGGVLEFDMGPRPSLWGTGKNAAPVSITQDDEVPVPRADVLKGEGALFDNTSATQASVSSLELPVSGRAKAVQYTLTSPSDRAQAPTGWTLQGSDDGTTWETLDKRSGQSFTWDRQTRAFSVGSPGTYGKYRLVLDGEAVLSEVELLA</sequence>
<keyword evidence="3" id="KW-1185">Reference proteome</keyword>
<reference evidence="3" key="1">
    <citation type="submission" date="2015-10" db="EMBL/GenBank/DDBJ databases">
        <authorList>
            <person name="Ju K.-S."/>
            <person name="Doroghazi J.R."/>
            <person name="Metcalf W.W."/>
        </authorList>
    </citation>
    <scope>NUCLEOTIDE SEQUENCE [LARGE SCALE GENOMIC DNA]</scope>
    <source>
        <strain evidence="3">NRRL 3151</strain>
    </source>
</reference>
<organism evidence="2 3">
    <name type="scientific">Streptomyces regalis</name>
    <dbReference type="NCBI Taxonomy" id="68262"/>
    <lineage>
        <taxon>Bacteria</taxon>
        <taxon>Bacillati</taxon>
        <taxon>Actinomycetota</taxon>
        <taxon>Actinomycetes</taxon>
        <taxon>Kitasatosporales</taxon>
        <taxon>Streptomycetaceae</taxon>
        <taxon>Streptomyces</taxon>
    </lineage>
</organism>
<dbReference type="GO" id="GO:0006516">
    <property type="term" value="P:glycoprotein catabolic process"/>
    <property type="evidence" value="ECO:0007669"/>
    <property type="project" value="TreeGrafter"/>
</dbReference>
<dbReference type="GO" id="GO:0005829">
    <property type="term" value="C:cytosol"/>
    <property type="evidence" value="ECO:0007669"/>
    <property type="project" value="TreeGrafter"/>
</dbReference>
<gene>
    <name evidence="2" type="ORF">ADL12_38760</name>
</gene>
<dbReference type="AlphaFoldDB" id="A0A117MLF2"/>
<dbReference type="Gene3D" id="2.60.120.260">
    <property type="entry name" value="Galactose-binding domain-like"/>
    <property type="match status" value="1"/>
</dbReference>
<dbReference type="InterPro" id="IPR012939">
    <property type="entry name" value="Glyco_hydro_92"/>
</dbReference>
<comment type="caution">
    <text evidence="2">The sequence shown here is derived from an EMBL/GenBank/DDBJ whole genome shotgun (WGS) entry which is preliminary data.</text>
</comment>
<proteinExistence type="predicted"/>
<dbReference type="PANTHER" id="PTHR12143:SF43">
    <property type="entry name" value="PUTATIVE-RELATED"/>
    <property type="match status" value="1"/>
</dbReference>
<accession>A0A117MLF2</accession>
<evidence type="ECO:0000313" key="2">
    <source>
        <dbReference type="EMBL" id="KUL23861.1"/>
    </source>
</evidence>
<dbReference type="FunFam" id="3.30.2080.10:FF:000001">
    <property type="entry name" value="Alpha-1,2-mannosidase subfamily"/>
    <property type="match status" value="1"/>
</dbReference>
<evidence type="ECO:0000259" key="1">
    <source>
        <dbReference type="Pfam" id="PF07971"/>
    </source>
</evidence>
<dbReference type="EMBL" id="LLZG01000383">
    <property type="protein sequence ID" value="KUL23861.1"/>
    <property type="molecule type" value="Genomic_DNA"/>
</dbReference>
<dbReference type="GO" id="GO:0000224">
    <property type="term" value="F:peptide-N4-(N-acetyl-beta-glucosaminyl)asparagine amidase activity"/>
    <property type="evidence" value="ECO:0007669"/>
    <property type="project" value="TreeGrafter"/>
</dbReference>
<dbReference type="InterPro" id="IPR050883">
    <property type="entry name" value="PNGase"/>
</dbReference>
<dbReference type="Gene3D" id="3.30.2080.10">
    <property type="entry name" value="GH92 mannosidase domain"/>
    <property type="match status" value="1"/>
</dbReference>